<comment type="subcellular location">
    <subcellularLocation>
        <location evidence="1">Membrane</location>
        <topology evidence="1">Lipid-anchor</topology>
    </subcellularLocation>
</comment>
<feature type="signal peptide" evidence="7">
    <location>
        <begin position="1"/>
        <end position="22"/>
    </location>
</feature>
<dbReference type="Gene3D" id="3.40.190.10">
    <property type="entry name" value="Periplasmic binding protein-like II"/>
    <property type="match status" value="2"/>
</dbReference>
<dbReference type="EMBL" id="CP093326">
    <property type="protein sequence ID" value="UNK47021.1"/>
    <property type="molecule type" value="Genomic_DNA"/>
</dbReference>
<gene>
    <name evidence="8" type="ORF">MNQ99_06640</name>
</gene>
<dbReference type="PIRSF" id="PIRSF002854">
    <property type="entry name" value="MetQ"/>
    <property type="match status" value="1"/>
</dbReference>
<feature type="chain" id="PRO_5047114849" description="Lipoprotein" evidence="7">
    <location>
        <begin position="23"/>
        <end position="279"/>
    </location>
</feature>
<dbReference type="InterPro" id="IPR004872">
    <property type="entry name" value="Lipoprotein_NlpA"/>
</dbReference>
<dbReference type="PANTHER" id="PTHR30429">
    <property type="entry name" value="D-METHIONINE-BINDING LIPOPROTEIN METQ"/>
    <property type="match status" value="1"/>
</dbReference>
<keyword evidence="5 6" id="KW-0449">Lipoprotein</keyword>
<dbReference type="Proteomes" id="UP000829069">
    <property type="component" value="Chromosome"/>
</dbReference>
<evidence type="ECO:0000256" key="5">
    <source>
        <dbReference type="ARBA" id="ARBA00023288"/>
    </source>
</evidence>
<keyword evidence="4" id="KW-0564">Palmitate</keyword>
<protein>
    <recommendedName>
        <fullName evidence="6">Lipoprotein</fullName>
    </recommendedName>
</protein>
<dbReference type="PANTHER" id="PTHR30429:SF0">
    <property type="entry name" value="METHIONINE-BINDING LIPOPROTEIN METQ"/>
    <property type="match status" value="1"/>
</dbReference>
<evidence type="ECO:0000256" key="7">
    <source>
        <dbReference type="SAM" id="SignalP"/>
    </source>
</evidence>
<sequence>MRKALTLIGTGLAAALALTACGGSDSTPSADATLDPANPTTITVGATPVPQGRILEFVDENLAKDAGIDLDIKEFTDYQTPNIALSDGSLDANYFQHLAFFDQQVADKGYDFEHGEGIHIEPYAGFSSKHQSVDDIPEGATVAVTNDPGNQPRALKMLEAEGLLAGIEDDSAALTLTDEQNPKGLKFEENQPEILVQLIDDPKVDLAIINGNFILDAGLNTDDAVIVESAENNPYANFLAWKAGDDNPAIAKLEELLHSPDVKKFIEETWPNGDVFPAF</sequence>
<evidence type="ECO:0000256" key="6">
    <source>
        <dbReference type="PIRNR" id="PIRNR002854"/>
    </source>
</evidence>
<evidence type="ECO:0000256" key="2">
    <source>
        <dbReference type="ARBA" id="ARBA00022729"/>
    </source>
</evidence>
<accession>A0ABY3WC30</accession>
<dbReference type="SUPFAM" id="SSF53850">
    <property type="entry name" value="Periplasmic binding protein-like II"/>
    <property type="match status" value="1"/>
</dbReference>
<proteinExistence type="inferred from homology"/>
<evidence type="ECO:0000256" key="1">
    <source>
        <dbReference type="ARBA" id="ARBA00004635"/>
    </source>
</evidence>
<keyword evidence="2 7" id="KW-0732">Signal</keyword>
<evidence type="ECO:0000256" key="3">
    <source>
        <dbReference type="ARBA" id="ARBA00023136"/>
    </source>
</evidence>
<keyword evidence="9" id="KW-1185">Reference proteome</keyword>
<name>A0ABY3WC30_9MICC</name>
<evidence type="ECO:0000313" key="9">
    <source>
        <dbReference type="Proteomes" id="UP000829069"/>
    </source>
</evidence>
<evidence type="ECO:0000313" key="8">
    <source>
        <dbReference type="EMBL" id="UNK47021.1"/>
    </source>
</evidence>
<keyword evidence="3" id="KW-0472">Membrane</keyword>
<comment type="similarity">
    <text evidence="6">Belongs to the nlpA lipoprotein family.</text>
</comment>
<reference evidence="8 9" key="1">
    <citation type="submission" date="2022-03" db="EMBL/GenBank/DDBJ databases">
        <title>Isotopic signatures of nitrous oxide derived from detoxification processes.</title>
        <authorList>
            <person name="Behrendt U."/>
            <person name="Buchen C."/>
            <person name="Well R."/>
            <person name="Ulrich A."/>
            <person name="Rohe L."/>
            <person name="Kolb S."/>
            <person name="Schloter M."/>
            <person name="Horn M.A."/>
            <person name="Augustin J."/>
        </authorList>
    </citation>
    <scope>NUCLEOTIDE SEQUENCE [LARGE SCALE GENOMIC DNA]</scope>
    <source>
        <strain evidence="8 9">S4-C24</strain>
    </source>
</reference>
<dbReference type="PROSITE" id="PS51257">
    <property type="entry name" value="PROKAR_LIPOPROTEIN"/>
    <property type="match status" value="1"/>
</dbReference>
<dbReference type="Pfam" id="PF03180">
    <property type="entry name" value="Lipoprotein_9"/>
    <property type="match status" value="1"/>
</dbReference>
<organism evidence="8 9">
    <name type="scientific">Arthrobacter sulfonylureivorans</name>
    <dbReference type="NCBI Taxonomy" id="2486855"/>
    <lineage>
        <taxon>Bacteria</taxon>
        <taxon>Bacillati</taxon>
        <taxon>Actinomycetota</taxon>
        <taxon>Actinomycetes</taxon>
        <taxon>Micrococcales</taxon>
        <taxon>Micrococcaceae</taxon>
        <taxon>Arthrobacter</taxon>
    </lineage>
</organism>
<dbReference type="RefSeq" id="WP_241914867.1">
    <property type="nucleotide sequence ID" value="NZ_CP093326.1"/>
</dbReference>
<evidence type="ECO:0000256" key="4">
    <source>
        <dbReference type="ARBA" id="ARBA00023139"/>
    </source>
</evidence>